<reference evidence="1" key="1">
    <citation type="journal article" date="2015" name="Nature">
        <title>Complex archaea that bridge the gap between prokaryotes and eukaryotes.</title>
        <authorList>
            <person name="Spang A."/>
            <person name="Saw J.H."/>
            <person name="Jorgensen S.L."/>
            <person name="Zaremba-Niedzwiedzka K."/>
            <person name="Martijn J."/>
            <person name="Lind A.E."/>
            <person name="van Eijk R."/>
            <person name="Schleper C."/>
            <person name="Guy L."/>
            <person name="Ettema T.J."/>
        </authorList>
    </citation>
    <scope>NUCLEOTIDE SEQUENCE</scope>
</reference>
<organism evidence="1">
    <name type="scientific">marine sediment metagenome</name>
    <dbReference type="NCBI Taxonomy" id="412755"/>
    <lineage>
        <taxon>unclassified sequences</taxon>
        <taxon>metagenomes</taxon>
        <taxon>ecological metagenomes</taxon>
    </lineage>
</organism>
<name>A0A0F8YY33_9ZZZZ</name>
<comment type="caution">
    <text evidence="1">The sequence shown here is derived from an EMBL/GenBank/DDBJ whole genome shotgun (WGS) entry which is preliminary data.</text>
</comment>
<gene>
    <name evidence="1" type="ORF">LCGC14_2764190</name>
</gene>
<proteinExistence type="predicted"/>
<accession>A0A0F8YY33</accession>
<sequence length="79" mass="9245">MKYEKVLELHIECHSSNSGELAELGIDSDDTEWRLCLINVNFIQCVYRHRDGGTLIIIHGEDFRFKESYEEIKAMINEV</sequence>
<protein>
    <submittedName>
        <fullName evidence="1">Uncharacterized protein</fullName>
    </submittedName>
</protein>
<dbReference type="EMBL" id="LAZR01050888">
    <property type="protein sequence ID" value="KKK86343.1"/>
    <property type="molecule type" value="Genomic_DNA"/>
</dbReference>
<evidence type="ECO:0000313" key="1">
    <source>
        <dbReference type="EMBL" id="KKK86343.1"/>
    </source>
</evidence>
<dbReference type="AlphaFoldDB" id="A0A0F8YY33"/>